<dbReference type="Pfam" id="PF14484">
    <property type="entry name" value="FISNA"/>
    <property type="match status" value="1"/>
</dbReference>
<comment type="caution">
    <text evidence="8">The sequence shown here is derived from an EMBL/GenBank/DDBJ whole genome shotgun (WGS) entry which is preliminary data.</text>
</comment>
<dbReference type="AlphaFoldDB" id="A0AAV6GVK6"/>
<evidence type="ECO:0000313" key="8">
    <source>
        <dbReference type="EMBL" id="KAG5277596.1"/>
    </source>
</evidence>
<dbReference type="InterPro" id="IPR017907">
    <property type="entry name" value="Znf_RING_CS"/>
</dbReference>
<evidence type="ECO:0000313" key="9">
    <source>
        <dbReference type="Proteomes" id="UP000823561"/>
    </source>
</evidence>
<dbReference type="SUPFAM" id="SSF57850">
    <property type="entry name" value="RING/U-box"/>
    <property type="match status" value="1"/>
</dbReference>
<evidence type="ECO:0000256" key="3">
    <source>
        <dbReference type="ARBA" id="ARBA00022737"/>
    </source>
</evidence>
<dbReference type="SMART" id="SM01288">
    <property type="entry name" value="FISNA"/>
    <property type="match status" value="1"/>
</dbReference>
<evidence type="ECO:0000256" key="2">
    <source>
        <dbReference type="ARBA" id="ARBA00022723"/>
    </source>
</evidence>
<dbReference type="SMART" id="SM00184">
    <property type="entry name" value="RING"/>
    <property type="match status" value="1"/>
</dbReference>
<dbReference type="InterPro" id="IPR029495">
    <property type="entry name" value="NACHT-assoc"/>
</dbReference>
<accession>A0AAV6GVK6</accession>
<evidence type="ECO:0000256" key="1">
    <source>
        <dbReference type="ARBA" id="ARBA00022614"/>
    </source>
</evidence>
<sequence length="170" mass="19333">MQDQSRCGVCEQLLRDTVITSCGHSFCSQCISSYWSQSGPSEDHNCPQCRNRSRTQPIINSQIKRAKLTDDHVLTRVLMTHKASMKQRFESICEGIVRSGTQTLLNKIYTELYITEGESEGVNNEHEVWQVESASRPQTREDTSINCNDIFKPLPGQERHIRTVMTKGIA</sequence>
<protein>
    <recommendedName>
        <fullName evidence="7">RING-type domain-containing protein</fullName>
    </recommendedName>
</protein>
<dbReference type="PROSITE" id="PS50089">
    <property type="entry name" value="ZF_RING_2"/>
    <property type="match status" value="1"/>
</dbReference>
<keyword evidence="5" id="KW-0862">Zinc</keyword>
<gene>
    <name evidence="8" type="ORF">AALO_G00089210</name>
</gene>
<keyword evidence="3" id="KW-0677">Repeat</keyword>
<keyword evidence="2" id="KW-0479">Metal-binding</keyword>
<dbReference type="InterPro" id="IPR001841">
    <property type="entry name" value="Znf_RING"/>
</dbReference>
<feature type="non-terminal residue" evidence="8">
    <location>
        <position position="170"/>
    </location>
</feature>
<dbReference type="GO" id="GO:0008270">
    <property type="term" value="F:zinc ion binding"/>
    <property type="evidence" value="ECO:0007669"/>
    <property type="project" value="UniProtKB-KW"/>
</dbReference>
<dbReference type="EMBL" id="JADWDJ010000007">
    <property type="protein sequence ID" value="KAG5277596.1"/>
    <property type="molecule type" value="Genomic_DNA"/>
</dbReference>
<dbReference type="PROSITE" id="PS00518">
    <property type="entry name" value="ZF_RING_1"/>
    <property type="match status" value="1"/>
</dbReference>
<proteinExistence type="predicted"/>
<evidence type="ECO:0000256" key="4">
    <source>
        <dbReference type="ARBA" id="ARBA00022771"/>
    </source>
</evidence>
<dbReference type="Proteomes" id="UP000823561">
    <property type="component" value="Chromosome 7"/>
</dbReference>
<reference evidence="8" key="1">
    <citation type="submission" date="2020-10" db="EMBL/GenBank/DDBJ databases">
        <title>Chromosome-scale genome assembly of the Allis shad, Alosa alosa.</title>
        <authorList>
            <person name="Margot Z."/>
            <person name="Christophe K."/>
            <person name="Cabau C."/>
            <person name="Louis A."/>
            <person name="Berthelot C."/>
            <person name="Parey E."/>
            <person name="Roest Crollius H."/>
            <person name="Montfort J."/>
            <person name="Robinson-Rechavi M."/>
            <person name="Bucao C."/>
            <person name="Bouchez O."/>
            <person name="Gislard M."/>
            <person name="Lluch J."/>
            <person name="Milhes M."/>
            <person name="Lampietro C."/>
            <person name="Lopez Roques C."/>
            <person name="Donnadieu C."/>
            <person name="Braasch I."/>
            <person name="Desvignes T."/>
            <person name="Postlethwait J."/>
            <person name="Bobe J."/>
            <person name="Guiguen Y."/>
        </authorList>
    </citation>
    <scope>NUCLEOTIDE SEQUENCE</scope>
    <source>
        <strain evidence="8">M-15738</strain>
        <tissue evidence="8">Blood</tissue>
    </source>
</reference>
<dbReference type="Pfam" id="PF15227">
    <property type="entry name" value="zf-C3HC4_4"/>
    <property type="match status" value="1"/>
</dbReference>
<keyword evidence="1" id="KW-0433">Leucine-rich repeat</keyword>
<dbReference type="Gene3D" id="3.30.40.10">
    <property type="entry name" value="Zinc/RING finger domain, C3HC4 (zinc finger)"/>
    <property type="match status" value="1"/>
</dbReference>
<organism evidence="8 9">
    <name type="scientific">Alosa alosa</name>
    <name type="common">allis shad</name>
    <dbReference type="NCBI Taxonomy" id="278164"/>
    <lineage>
        <taxon>Eukaryota</taxon>
        <taxon>Metazoa</taxon>
        <taxon>Chordata</taxon>
        <taxon>Craniata</taxon>
        <taxon>Vertebrata</taxon>
        <taxon>Euteleostomi</taxon>
        <taxon>Actinopterygii</taxon>
        <taxon>Neopterygii</taxon>
        <taxon>Teleostei</taxon>
        <taxon>Clupei</taxon>
        <taxon>Clupeiformes</taxon>
        <taxon>Clupeoidei</taxon>
        <taxon>Clupeidae</taxon>
        <taxon>Alosa</taxon>
    </lineage>
</organism>
<dbReference type="InterPro" id="IPR051261">
    <property type="entry name" value="NLR"/>
</dbReference>
<keyword evidence="9" id="KW-1185">Reference proteome</keyword>
<evidence type="ECO:0000256" key="6">
    <source>
        <dbReference type="PROSITE-ProRule" id="PRU00175"/>
    </source>
</evidence>
<name>A0AAV6GVK6_9TELE</name>
<feature type="domain" description="RING-type" evidence="7">
    <location>
        <begin position="7"/>
        <end position="50"/>
    </location>
</feature>
<dbReference type="InterPro" id="IPR013083">
    <property type="entry name" value="Znf_RING/FYVE/PHD"/>
</dbReference>
<dbReference type="PANTHER" id="PTHR24106">
    <property type="entry name" value="NACHT, LRR AND CARD DOMAINS-CONTAINING"/>
    <property type="match status" value="1"/>
</dbReference>
<evidence type="ECO:0000259" key="7">
    <source>
        <dbReference type="PROSITE" id="PS50089"/>
    </source>
</evidence>
<keyword evidence="4 6" id="KW-0863">Zinc-finger</keyword>
<evidence type="ECO:0000256" key="5">
    <source>
        <dbReference type="ARBA" id="ARBA00022833"/>
    </source>
</evidence>